<reference evidence="2" key="1">
    <citation type="submission" date="2024-06" db="EMBL/GenBank/DDBJ databases">
        <title>High activity and specificity of bacteriophage cocktails against carbapenem-resistant Klebsiella pneumoniae belonging to high-risk clones CG258 and ST307.</title>
        <authorList>
            <person name="Jimenez Quiceno J."/>
            <person name="Salazar Ospina L."/>
            <person name="Tellez Carrasquilla S."/>
        </authorList>
    </citation>
    <scope>NUCLEOTIDE SEQUENCE</scope>
</reference>
<evidence type="ECO:0000313" key="2">
    <source>
        <dbReference type="EMBL" id="XCI78081.1"/>
    </source>
</evidence>
<accession>A0AAU8HZA6</accession>
<evidence type="ECO:0000256" key="1">
    <source>
        <dbReference type="SAM" id="MobiDB-lite"/>
    </source>
</evidence>
<organism evidence="2">
    <name type="scientific">Klebsiella phage FKP3</name>
    <dbReference type="NCBI Taxonomy" id="3231233"/>
    <lineage>
        <taxon>Viruses</taxon>
        <taxon>Duplodnaviria</taxon>
        <taxon>Heunggongvirae</taxon>
        <taxon>Uroviricota</taxon>
        <taxon>Caudoviricetes</taxon>
        <taxon>Stephanstirmvirinae</taxon>
        <taxon>Justusliebigvirus</taxon>
    </lineage>
</organism>
<proteinExistence type="predicted"/>
<feature type="compositionally biased region" description="Polar residues" evidence="1">
    <location>
        <begin position="507"/>
        <end position="523"/>
    </location>
</feature>
<dbReference type="EMBL" id="PP895363">
    <property type="protein sequence ID" value="XCI78081.1"/>
    <property type="molecule type" value="Genomic_DNA"/>
</dbReference>
<dbReference type="InterPro" id="IPR009279">
    <property type="entry name" value="Portal_Mu"/>
</dbReference>
<sequence>MTGKRKYTKKSDYWNKGQVNKAALSPTQSLEKEKSLVLSPEIGTIGLNSIKAFTNFMQPYETRFPENIRTFKEMGEDPDVATALDATYIFVDRAFFDFTITSNVNSKKSRQAAKFVDYCLRNMNGTLRQYVRSLLTYKQFGFAFAEKVYELDEDPKSPYFGYWRIVKLAFRPQDTIDPVQPFTYSDDGRTILTVNQNITNSMLTSVGNINPNLIGRKEIPMSKVLYLGTNITENTPLGVSPLLAVYRSWREKSLIQEFEVVGVSKDLGGMPVLLVPSDILNRASLNPEGDEAQSLRVLQANIANLHAGEQSYMVLPSDIYENTSMRQYDLHFQGVEGNGKQFDTQALIKQRKLDIYNRFGASVLIMGDGEGGSFSLADNKQTLLSHFIERDVDIITEALNTQVIPQLLRMNNIFLSDEDMPKFKSNDIGDPDLEVNAKAIQQLVAAGAIPLTPQVLNEFFEMCGLSYRIPDDIVADEDKFQEFLATYMPDKTSRAGDGLAAGAGNGTSTSVSSLDPSAANLSN</sequence>
<protein>
    <submittedName>
        <fullName evidence="2">Portal protein</fullName>
    </submittedName>
</protein>
<dbReference type="Pfam" id="PF06074">
    <property type="entry name" value="Portal_Mu"/>
    <property type="match status" value="1"/>
</dbReference>
<name>A0AAU8HZA6_9CAUD</name>
<feature type="region of interest" description="Disordered" evidence="1">
    <location>
        <begin position="498"/>
        <end position="523"/>
    </location>
</feature>